<dbReference type="Proteomes" id="UP000243106">
    <property type="component" value="Unassembled WGS sequence"/>
</dbReference>
<dbReference type="GO" id="GO:0003677">
    <property type="term" value="F:DNA binding"/>
    <property type="evidence" value="ECO:0007669"/>
    <property type="project" value="UniProtKB-KW"/>
</dbReference>
<dbReference type="Gene3D" id="3.40.640.10">
    <property type="entry name" value="Type I PLP-dependent aspartate aminotransferase-like (Major domain)"/>
    <property type="match status" value="1"/>
</dbReference>
<accession>A0A1I5X4U7</accession>
<comment type="similarity">
    <text evidence="1">In the C-terminal section; belongs to the class-I pyridoxal-phosphate-dependent aminotransferase family.</text>
</comment>
<reference evidence="8" key="1">
    <citation type="submission" date="2016-10" db="EMBL/GenBank/DDBJ databases">
        <authorList>
            <person name="Varghese N."/>
            <person name="Submissions S."/>
        </authorList>
    </citation>
    <scope>NUCLEOTIDE SEQUENCE [LARGE SCALE GENOMIC DNA]</scope>
    <source>
        <strain evidence="8">JCM 10271</strain>
    </source>
</reference>
<sequence length="477" mass="51965">MVEGNIVMDTILSAYAGIGDGGPKYRRLADAVRSAIEAGRLAPGDKLPPVRDLAYDLGITPGTVARAYTILTDSGAARAEVGRGTFVNGARPVRPKLMPDPPWPATEETEPESAFVSFVSPKLPDCGQVDMIRASFARLGDQPALRLLNYPSRAAFRPAREAILEHISDTPLGPVSEDDLVFSHGGQNGIGIVMQTVLRGAKPVVLVEELSYPGFRRAAELLRAEVIAVPMDGEGISPEALDDLARRHSAQLLCTSPEIHNPTGIRTPDHRREAIAEVARRRGLHVLEDDCYRLAPRSGPSYRGLLPDLGWYVGSISKSVTPALRIGFCVAPQTWRAEMRRVADHGFFSLSLSLADLLTDLLAQPEMTGVLDAVRAEYNRYIRAAANILGRFDLTWRDDVPFLWLHLPSGWRAAAFAQAAEKEGVQLRAADEFALRDGFAPHAIRIAINAQVSLVAFEAAMERVRRLLENPPEGIAV</sequence>
<dbReference type="InterPro" id="IPR004839">
    <property type="entry name" value="Aminotransferase_I/II_large"/>
</dbReference>
<evidence type="ECO:0000256" key="4">
    <source>
        <dbReference type="ARBA" id="ARBA00023125"/>
    </source>
</evidence>
<dbReference type="InterPro" id="IPR015421">
    <property type="entry name" value="PyrdxlP-dep_Trfase_major"/>
</dbReference>
<dbReference type="InterPro" id="IPR036388">
    <property type="entry name" value="WH-like_DNA-bd_sf"/>
</dbReference>
<evidence type="ECO:0000259" key="6">
    <source>
        <dbReference type="PROSITE" id="PS50949"/>
    </source>
</evidence>
<feature type="domain" description="HTH gntR-type" evidence="6">
    <location>
        <begin position="22"/>
        <end position="90"/>
    </location>
</feature>
<name>A0A1I5X4U7_9RHOB</name>
<keyword evidence="2" id="KW-0663">Pyridoxal phosphate</keyword>
<keyword evidence="7" id="KW-0032">Aminotransferase</keyword>
<dbReference type="Pfam" id="PF00392">
    <property type="entry name" value="GntR"/>
    <property type="match status" value="1"/>
</dbReference>
<dbReference type="PROSITE" id="PS50949">
    <property type="entry name" value="HTH_GNTR"/>
    <property type="match status" value="1"/>
</dbReference>
<evidence type="ECO:0000256" key="5">
    <source>
        <dbReference type="ARBA" id="ARBA00023163"/>
    </source>
</evidence>
<dbReference type="SUPFAM" id="SSF53383">
    <property type="entry name" value="PLP-dependent transferases"/>
    <property type="match status" value="1"/>
</dbReference>
<keyword evidence="7" id="KW-0808">Transferase</keyword>
<dbReference type="InterPro" id="IPR051446">
    <property type="entry name" value="HTH_trans_reg/aminotransferase"/>
</dbReference>
<dbReference type="CDD" id="cd07377">
    <property type="entry name" value="WHTH_GntR"/>
    <property type="match status" value="1"/>
</dbReference>
<keyword evidence="8" id="KW-1185">Reference proteome</keyword>
<dbReference type="Pfam" id="PF00155">
    <property type="entry name" value="Aminotran_1_2"/>
    <property type="match status" value="1"/>
</dbReference>
<dbReference type="GO" id="GO:0030170">
    <property type="term" value="F:pyridoxal phosphate binding"/>
    <property type="evidence" value="ECO:0007669"/>
    <property type="project" value="InterPro"/>
</dbReference>
<dbReference type="GO" id="GO:0008483">
    <property type="term" value="F:transaminase activity"/>
    <property type="evidence" value="ECO:0007669"/>
    <property type="project" value="UniProtKB-KW"/>
</dbReference>
<keyword evidence="5" id="KW-0804">Transcription</keyword>
<dbReference type="AlphaFoldDB" id="A0A1I5X4U7"/>
<dbReference type="STRING" id="93684.SAMN05421853_103138"/>
<proteinExistence type="inferred from homology"/>
<dbReference type="SMART" id="SM00345">
    <property type="entry name" value="HTH_GNTR"/>
    <property type="match status" value="1"/>
</dbReference>
<evidence type="ECO:0000256" key="2">
    <source>
        <dbReference type="ARBA" id="ARBA00022898"/>
    </source>
</evidence>
<evidence type="ECO:0000313" key="7">
    <source>
        <dbReference type="EMBL" id="SFQ26958.1"/>
    </source>
</evidence>
<evidence type="ECO:0000256" key="3">
    <source>
        <dbReference type="ARBA" id="ARBA00023015"/>
    </source>
</evidence>
<dbReference type="InterPro" id="IPR036390">
    <property type="entry name" value="WH_DNA-bd_sf"/>
</dbReference>
<dbReference type="CDD" id="cd00609">
    <property type="entry name" value="AAT_like"/>
    <property type="match status" value="1"/>
</dbReference>
<dbReference type="Gene3D" id="1.10.10.10">
    <property type="entry name" value="Winged helix-like DNA-binding domain superfamily/Winged helix DNA-binding domain"/>
    <property type="match status" value="1"/>
</dbReference>
<dbReference type="InterPro" id="IPR000524">
    <property type="entry name" value="Tscrpt_reg_HTH_GntR"/>
</dbReference>
<dbReference type="PANTHER" id="PTHR46577">
    <property type="entry name" value="HTH-TYPE TRANSCRIPTIONAL REGULATORY PROTEIN GABR"/>
    <property type="match status" value="1"/>
</dbReference>
<keyword evidence="4 7" id="KW-0238">DNA-binding</keyword>
<dbReference type="GO" id="GO:0003700">
    <property type="term" value="F:DNA-binding transcription factor activity"/>
    <property type="evidence" value="ECO:0007669"/>
    <property type="project" value="InterPro"/>
</dbReference>
<dbReference type="SUPFAM" id="SSF46785">
    <property type="entry name" value="Winged helix' DNA-binding domain"/>
    <property type="match status" value="1"/>
</dbReference>
<protein>
    <submittedName>
        <fullName evidence="7">DNA-binding transcriptional regulator, MocR family, contains an aminotransferase domain</fullName>
    </submittedName>
</protein>
<dbReference type="PANTHER" id="PTHR46577:SF1">
    <property type="entry name" value="HTH-TYPE TRANSCRIPTIONAL REGULATORY PROTEIN GABR"/>
    <property type="match status" value="1"/>
</dbReference>
<keyword evidence="3" id="KW-0805">Transcription regulation</keyword>
<organism evidence="7 8">
    <name type="scientific">Roseivivax halotolerans</name>
    <dbReference type="NCBI Taxonomy" id="93684"/>
    <lineage>
        <taxon>Bacteria</taxon>
        <taxon>Pseudomonadati</taxon>
        <taxon>Pseudomonadota</taxon>
        <taxon>Alphaproteobacteria</taxon>
        <taxon>Rhodobacterales</taxon>
        <taxon>Roseobacteraceae</taxon>
        <taxon>Roseivivax</taxon>
    </lineage>
</organism>
<evidence type="ECO:0000313" key="8">
    <source>
        <dbReference type="Proteomes" id="UP000243106"/>
    </source>
</evidence>
<dbReference type="EMBL" id="FOXV01000003">
    <property type="protein sequence ID" value="SFQ26958.1"/>
    <property type="molecule type" value="Genomic_DNA"/>
</dbReference>
<evidence type="ECO:0000256" key="1">
    <source>
        <dbReference type="ARBA" id="ARBA00005384"/>
    </source>
</evidence>
<dbReference type="InterPro" id="IPR015424">
    <property type="entry name" value="PyrdxlP-dep_Trfase"/>
</dbReference>
<gene>
    <name evidence="7" type="ORF">SAMN05421853_103138</name>
</gene>